<comment type="similarity">
    <text evidence="1">Belongs to the paxM FAD-dependent monooxygenase family.</text>
</comment>
<dbReference type="AlphaFoldDB" id="A0A1L9PXK4"/>
<keyword evidence="5" id="KW-0503">Monooxygenase</keyword>
<gene>
    <name evidence="7" type="ORF">ASPVEDRAFT_154251</name>
</gene>
<dbReference type="Gene3D" id="3.50.50.60">
    <property type="entry name" value="FAD/NAD(P)-binding domain"/>
    <property type="match status" value="1"/>
</dbReference>
<dbReference type="InterPro" id="IPR002938">
    <property type="entry name" value="FAD-bd"/>
</dbReference>
<dbReference type="EMBL" id="KV878134">
    <property type="protein sequence ID" value="OJJ06172.1"/>
    <property type="molecule type" value="Genomic_DNA"/>
</dbReference>
<keyword evidence="3" id="KW-0274">FAD</keyword>
<dbReference type="GO" id="GO:0004497">
    <property type="term" value="F:monooxygenase activity"/>
    <property type="evidence" value="ECO:0007669"/>
    <property type="project" value="UniProtKB-KW"/>
</dbReference>
<dbReference type="GeneID" id="63723910"/>
<keyword evidence="2" id="KW-0285">Flavoprotein</keyword>
<keyword evidence="8" id="KW-1185">Reference proteome</keyword>
<dbReference type="PANTHER" id="PTHR13789">
    <property type="entry name" value="MONOOXYGENASE"/>
    <property type="match status" value="1"/>
</dbReference>
<evidence type="ECO:0000256" key="3">
    <source>
        <dbReference type="ARBA" id="ARBA00022827"/>
    </source>
</evidence>
<accession>A0A1L9PXK4</accession>
<dbReference type="PANTHER" id="PTHR13789:SF317">
    <property type="entry name" value="FAD-BINDING DOMAIN-CONTAINING PROTEIN-RELATED"/>
    <property type="match status" value="1"/>
</dbReference>
<sequence length="428" mass="46271">MTMADARPLDIVVIGAGISGLTAAGALGRQGHRVVVLEKSKFNRETGAAINAPPNCTALLEWLDIDLRDFGGTLLEEVNRHDHRGTVKFHTDFDAVRKMWQAEYCLVHRCDLHGALKHQALKGAEIHTGCEIVGIDTSTSRPSVTLDDGRVFAGDLLIGADGLHSVIRKKIAPNAPDPTPADKSCFRWLLPADELRELSITADIVRRGALMEWAAPGTARLVMYPCSNNEVLNLVAFMPTAQVGNLGEGWEATGNKKILVNGFADFCPAVRELVGRAGDDLKMWQLYDMEALPHYVDERVALIGDAAHPFQPYLGQGGAMAIEDAVSLAILLPMGTTVKEIPHRLGLYETSRRPRVELTLYYTALNARNEDEQSTDTETAAEMAKIMGTISSHNEVAHSTAVLQEAQSAVGAGTSDFPDSDKGEAIAG</sequence>
<dbReference type="InterPro" id="IPR036188">
    <property type="entry name" value="FAD/NAD-bd_sf"/>
</dbReference>
<organism evidence="7 8">
    <name type="scientific">Aspergillus versicolor CBS 583.65</name>
    <dbReference type="NCBI Taxonomy" id="1036611"/>
    <lineage>
        <taxon>Eukaryota</taxon>
        <taxon>Fungi</taxon>
        <taxon>Dikarya</taxon>
        <taxon>Ascomycota</taxon>
        <taxon>Pezizomycotina</taxon>
        <taxon>Eurotiomycetes</taxon>
        <taxon>Eurotiomycetidae</taxon>
        <taxon>Eurotiales</taxon>
        <taxon>Aspergillaceae</taxon>
        <taxon>Aspergillus</taxon>
        <taxon>Aspergillus subgen. Nidulantes</taxon>
    </lineage>
</organism>
<evidence type="ECO:0000256" key="1">
    <source>
        <dbReference type="ARBA" id="ARBA00007992"/>
    </source>
</evidence>
<dbReference type="RefSeq" id="XP_040671934.1">
    <property type="nucleotide sequence ID" value="XM_040808399.1"/>
</dbReference>
<evidence type="ECO:0000313" key="7">
    <source>
        <dbReference type="EMBL" id="OJJ06172.1"/>
    </source>
</evidence>
<dbReference type="PRINTS" id="PR00420">
    <property type="entry name" value="RNGMNOXGNASE"/>
</dbReference>
<dbReference type="VEuPathDB" id="FungiDB:ASPVEDRAFT_154251"/>
<protein>
    <recommendedName>
        <fullName evidence="6">FAD-binding domain-containing protein</fullName>
    </recommendedName>
</protein>
<name>A0A1L9PXK4_ASPVE</name>
<dbReference type="GO" id="GO:0071949">
    <property type="term" value="F:FAD binding"/>
    <property type="evidence" value="ECO:0007669"/>
    <property type="project" value="InterPro"/>
</dbReference>
<dbReference type="OrthoDB" id="9993796at2759"/>
<evidence type="ECO:0000313" key="8">
    <source>
        <dbReference type="Proteomes" id="UP000184073"/>
    </source>
</evidence>
<dbReference type="InterPro" id="IPR050493">
    <property type="entry name" value="FAD-dep_Monooxygenase_BioMet"/>
</dbReference>
<evidence type="ECO:0000256" key="5">
    <source>
        <dbReference type="ARBA" id="ARBA00023033"/>
    </source>
</evidence>
<dbReference type="Pfam" id="PF01494">
    <property type="entry name" value="FAD_binding_3"/>
    <property type="match status" value="2"/>
</dbReference>
<dbReference type="Proteomes" id="UP000184073">
    <property type="component" value="Unassembled WGS sequence"/>
</dbReference>
<reference evidence="8" key="1">
    <citation type="journal article" date="2017" name="Genome Biol.">
        <title>Comparative genomics reveals high biological diversity and specific adaptations in the industrially and medically important fungal genus Aspergillus.</title>
        <authorList>
            <person name="de Vries R.P."/>
            <person name="Riley R."/>
            <person name="Wiebenga A."/>
            <person name="Aguilar-Osorio G."/>
            <person name="Amillis S."/>
            <person name="Uchima C.A."/>
            <person name="Anderluh G."/>
            <person name="Asadollahi M."/>
            <person name="Askin M."/>
            <person name="Barry K."/>
            <person name="Battaglia E."/>
            <person name="Bayram O."/>
            <person name="Benocci T."/>
            <person name="Braus-Stromeyer S.A."/>
            <person name="Caldana C."/>
            <person name="Canovas D."/>
            <person name="Cerqueira G.C."/>
            <person name="Chen F."/>
            <person name="Chen W."/>
            <person name="Choi C."/>
            <person name="Clum A."/>
            <person name="Dos Santos R.A."/>
            <person name="Damasio A.R."/>
            <person name="Diallinas G."/>
            <person name="Emri T."/>
            <person name="Fekete E."/>
            <person name="Flipphi M."/>
            <person name="Freyberg S."/>
            <person name="Gallo A."/>
            <person name="Gournas C."/>
            <person name="Habgood R."/>
            <person name="Hainaut M."/>
            <person name="Harispe M.L."/>
            <person name="Henrissat B."/>
            <person name="Hilden K.S."/>
            <person name="Hope R."/>
            <person name="Hossain A."/>
            <person name="Karabika E."/>
            <person name="Karaffa L."/>
            <person name="Karanyi Z."/>
            <person name="Krasevec N."/>
            <person name="Kuo A."/>
            <person name="Kusch H."/>
            <person name="LaButti K."/>
            <person name="Lagendijk E.L."/>
            <person name="Lapidus A."/>
            <person name="Levasseur A."/>
            <person name="Lindquist E."/>
            <person name="Lipzen A."/>
            <person name="Logrieco A.F."/>
            <person name="MacCabe A."/>
            <person name="Maekelae M.R."/>
            <person name="Malavazi I."/>
            <person name="Melin P."/>
            <person name="Meyer V."/>
            <person name="Mielnichuk N."/>
            <person name="Miskei M."/>
            <person name="Molnar A.P."/>
            <person name="Mule G."/>
            <person name="Ngan C.Y."/>
            <person name="Orejas M."/>
            <person name="Orosz E."/>
            <person name="Ouedraogo J.P."/>
            <person name="Overkamp K.M."/>
            <person name="Park H.-S."/>
            <person name="Perrone G."/>
            <person name="Piumi F."/>
            <person name="Punt P.J."/>
            <person name="Ram A.F."/>
            <person name="Ramon A."/>
            <person name="Rauscher S."/>
            <person name="Record E."/>
            <person name="Riano-Pachon D.M."/>
            <person name="Robert V."/>
            <person name="Roehrig J."/>
            <person name="Ruller R."/>
            <person name="Salamov A."/>
            <person name="Salih N.S."/>
            <person name="Samson R.A."/>
            <person name="Sandor E."/>
            <person name="Sanguinetti M."/>
            <person name="Schuetze T."/>
            <person name="Sepcic K."/>
            <person name="Shelest E."/>
            <person name="Sherlock G."/>
            <person name="Sophianopoulou V."/>
            <person name="Squina F.M."/>
            <person name="Sun H."/>
            <person name="Susca A."/>
            <person name="Todd R.B."/>
            <person name="Tsang A."/>
            <person name="Unkles S.E."/>
            <person name="van de Wiele N."/>
            <person name="van Rossen-Uffink D."/>
            <person name="Oliveira J.V."/>
            <person name="Vesth T.C."/>
            <person name="Visser J."/>
            <person name="Yu J.-H."/>
            <person name="Zhou M."/>
            <person name="Andersen M.R."/>
            <person name="Archer D.B."/>
            <person name="Baker S.E."/>
            <person name="Benoit I."/>
            <person name="Brakhage A.A."/>
            <person name="Braus G.H."/>
            <person name="Fischer R."/>
            <person name="Frisvad J.C."/>
            <person name="Goldman G.H."/>
            <person name="Houbraken J."/>
            <person name="Oakley B."/>
            <person name="Pocsi I."/>
            <person name="Scazzocchio C."/>
            <person name="Seiboth B."/>
            <person name="vanKuyk P.A."/>
            <person name="Wortman J."/>
            <person name="Dyer P.S."/>
            <person name="Grigoriev I.V."/>
        </authorList>
    </citation>
    <scope>NUCLEOTIDE SEQUENCE [LARGE SCALE GENOMIC DNA]</scope>
    <source>
        <strain evidence="8">CBS 583.65</strain>
    </source>
</reference>
<proteinExistence type="inferred from homology"/>
<evidence type="ECO:0000256" key="2">
    <source>
        <dbReference type="ARBA" id="ARBA00022630"/>
    </source>
</evidence>
<dbReference type="SUPFAM" id="SSF54373">
    <property type="entry name" value="FAD-linked reductases, C-terminal domain"/>
    <property type="match status" value="1"/>
</dbReference>
<feature type="domain" description="FAD-binding" evidence="6">
    <location>
        <begin position="10"/>
        <end position="172"/>
    </location>
</feature>
<evidence type="ECO:0000256" key="4">
    <source>
        <dbReference type="ARBA" id="ARBA00023002"/>
    </source>
</evidence>
<feature type="domain" description="FAD-binding" evidence="6">
    <location>
        <begin position="293"/>
        <end position="358"/>
    </location>
</feature>
<dbReference type="STRING" id="1036611.A0A1L9PXK4"/>
<evidence type="ECO:0000259" key="6">
    <source>
        <dbReference type="Pfam" id="PF01494"/>
    </source>
</evidence>
<dbReference type="SUPFAM" id="SSF51905">
    <property type="entry name" value="FAD/NAD(P)-binding domain"/>
    <property type="match status" value="1"/>
</dbReference>
<keyword evidence="4" id="KW-0560">Oxidoreductase</keyword>